<keyword evidence="11 17" id="KW-0408">Iron</keyword>
<evidence type="ECO:0000256" key="9">
    <source>
        <dbReference type="ARBA" id="ARBA00022785"/>
    </source>
</evidence>
<proteinExistence type="inferred from homology"/>
<dbReference type="PANTHER" id="PTHR36701:SF1">
    <property type="entry name" value="EPOXYQUEUOSINE REDUCTASE QUEH"/>
    <property type="match status" value="1"/>
</dbReference>
<dbReference type="EC" id="1.17.99.6" evidence="4 17"/>
<gene>
    <name evidence="17" type="primary">queH</name>
    <name evidence="18" type="ORF">IAD31_06805</name>
</gene>
<evidence type="ECO:0000256" key="12">
    <source>
        <dbReference type="ARBA" id="ARBA00023014"/>
    </source>
</evidence>
<keyword evidence="14 17" id="KW-0676">Redox-active center</keyword>
<evidence type="ECO:0000256" key="15">
    <source>
        <dbReference type="ARBA" id="ARBA00031446"/>
    </source>
</evidence>
<keyword evidence="10 17" id="KW-0560">Oxidoreductase</keyword>
<comment type="similarity">
    <text evidence="3 17">Belongs to the QueH family.</text>
</comment>
<keyword evidence="12 17" id="KW-0411">Iron-sulfur</keyword>
<evidence type="ECO:0000256" key="17">
    <source>
        <dbReference type="HAMAP-Rule" id="MF_02089"/>
    </source>
</evidence>
<dbReference type="GO" id="GO:0052693">
    <property type="term" value="F:epoxyqueuosine reductase activity"/>
    <property type="evidence" value="ECO:0007669"/>
    <property type="project" value="UniProtKB-UniRule"/>
</dbReference>
<evidence type="ECO:0000256" key="16">
    <source>
        <dbReference type="ARBA" id="ARBA00047415"/>
    </source>
</evidence>
<evidence type="ECO:0000256" key="8">
    <source>
        <dbReference type="ARBA" id="ARBA00022723"/>
    </source>
</evidence>
<dbReference type="InterPro" id="IPR003828">
    <property type="entry name" value="QueH"/>
</dbReference>
<feature type="binding site" evidence="17">
    <location>
        <position position="8"/>
    </location>
    <ligand>
        <name>[4Fe-4S] cluster</name>
        <dbReference type="ChEBI" id="CHEBI:49883"/>
    </ligand>
</feature>
<keyword evidence="9 17" id="KW-0671">Queuosine biosynthesis</keyword>
<reference evidence="18" key="1">
    <citation type="submission" date="2020-10" db="EMBL/GenBank/DDBJ databases">
        <authorList>
            <person name="Gilroy R."/>
        </authorList>
    </citation>
    <scope>NUCLEOTIDE SEQUENCE</scope>
    <source>
        <strain evidence="18">ChiGjej2B2-12916</strain>
    </source>
</reference>
<dbReference type="GO" id="GO:0008616">
    <property type="term" value="P:tRNA queuosine(34) biosynthetic process"/>
    <property type="evidence" value="ECO:0007669"/>
    <property type="project" value="UniProtKB-UniRule"/>
</dbReference>
<evidence type="ECO:0000256" key="13">
    <source>
        <dbReference type="ARBA" id="ARBA00023157"/>
    </source>
</evidence>
<evidence type="ECO:0000256" key="14">
    <source>
        <dbReference type="ARBA" id="ARBA00023284"/>
    </source>
</evidence>
<feature type="binding site" evidence="17">
    <location>
        <position position="83"/>
    </location>
    <ligand>
        <name>[4Fe-4S] cluster</name>
        <dbReference type="ChEBI" id="CHEBI:49883"/>
    </ligand>
</feature>
<evidence type="ECO:0000256" key="5">
    <source>
        <dbReference type="ARBA" id="ARBA00016895"/>
    </source>
</evidence>
<dbReference type="PANTHER" id="PTHR36701">
    <property type="entry name" value="EPOXYQUEUOSINE REDUCTASE QUEH"/>
    <property type="match status" value="1"/>
</dbReference>
<feature type="disulfide bond" description="Redox-active" evidence="17">
    <location>
        <begin position="163"/>
        <end position="165"/>
    </location>
</feature>
<sequence>MNIFLHICCAPCSVACIQQLREEGHAPTGFWYNPNIHPFLEYKARRDTLRQYAQDIDLPLVELDDYGLREFTAAVAANSDARCSWCYARRFEETAKTAAQRGFSAFTSTLLISPYQNRELMCEIGEKVGKKYGVDFLPYDFRPRFKDGQEQARALGLYMQKYCGCIYSEEDRFSNRRKKQLHKLHKQQAAQAAAEGR</sequence>
<keyword evidence="7 17" id="KW-0819">tRNA processing</keyword>
<dbReference type="HAMAP" id="MF_02089">
    <property type="entry name" value="QueH"/>
    <property type="match status" value="1"/>
</dbReference>
<evidence type="ECO:0000256" key="1">
    <source>
        <dbReference type="ARBA" id="ARBA00002268"/>
    </source>
</evidence>
<comment type="pathway">
    <text evidence="2 17">tRNA modification; tRNA-queuosine biosynthesis.</text>
</comment>
<accession>A0A9D0YUT9</accession>
<feature type="binding site" evidence="17">
    <location>
        <position position="9"/>
    </location>
    <ligand>
        <name>[4Fe-4S] cluster</name>
        <dbReference type="ChEBI" id="CHEBI:49883"/>
    </ligand>
</feature>
<evidence type="ECO:0000256" key="10">
    <source>
        <dbReference type="ARBA" id="ARBA00023002"/>
    </source>
</evidence>
<evidence type="ECO:0000313" key="19">
    <source>
        <dbReference type="Proteomes" id="UP000886879"/>
    </source>
</evidence>
<name>A0A9D0YUT9_9FIRM</name>
<evidence type="ECO:0000256" key="4">
    <source>
        <dbReference type="ARBA" id="ARBA00012622"/>
    </source>
</evidence>
<comment type="function">
    <text evidence="1 17">Catalyzes the conversion of epoxyqueuosine (oQ) to queuosine (Q), which is a hypermodified base found in the wobble positions of tRNA(Asp), tRNA(Asn), tRNA(His) and tRNA(Tyr).</text>
</comment>
<comment type="catalytic activity">
    <reaction evidence="16 17">
        <text>epoxyqueuosine(34) in tRNA + AH2 = queuosine(34) in tRNA + A + H2O</text>
        <dbReference type="Rhea" id="RHEA:32159"/>
        <dbReference type="Rhea" id="RHEA-COMP:18571"/>
        <dbReference type="Rhea" id="RHEA-COMP:18582"/>
        <dbReference type="ChEBI" id="CHEBI:13193"/>
        <dbReference type="ChEBI" id="CHEBI:15377"/>
        <dbReference type="ChEBI" id="CHEBI:17499"/>
        <dbReference type="ChEBI" id="CHEBI:194431"/>
        <dbReference type="ChEBI" id="CHEBI:194443"/>
        <dbReference type="EC" id="1.17.99.6"/>
    </reaction>
</comment>
<evidence type="ECO:0000256" key="6">
    <source>
        <dbReference type="ARBA" id="ARBA00022485"/>
    </source>
</evidence>
<feature type="binding site" evidence="17">
    <location>
        <position position="86"/>
    </location>
    <ligand>
        <name>[4Fe-4S] cluster</name>
        <dbReference type="ChEBI" id="CHEBI:49883"/>
    </ligand>
</feature>
<dbReference type="Pfam" id="PF02677">
    <property type="entry name" value="QueH"/>
    <property type="match status" value="1"/>
</dbReference>
<keyword evidence="8 17" id="KW-0479">Metal-binding</keyword>
<reference evidence="18" key="2">
    <citation type="journal article" date="2021" name="PeerJ">
        <title>Extensive microbial diversity within the chicken gut microbiome revealed by metagenomics and culture.</title>
        <authorList>
            <person name="Gilroy R."/>
            <person name="Ravi A."/>
            <person name="Getino M."/>
            <person name="Pursley I."/>
            <person name="Horton D.L."/>
            <person name="Alikhan N.F."/>
            <person name="Baker D."/>
            <person name="Gharbi K."/>
            <person name="Hall N."/>
            <person name="Watson M."/>
            <person name="Adriaenssens E.M."/>
            <person name="Foster-Nyarko E."/>
            <person name="Jarju S."/>
            <person name="Secka A."/>
            <person name="Antonio M."/>
            <person name="Oren A."/>
            <person name="Chaudhuri R.R."/>
            <person name="La Ragione R."/>
            <person name="Hildebrand F."/>
            <person name="Pallen M.J."/>
        </authorList>
    </citation>
    <scope>NUCLEOTIDE SEQUENCE</scope>
    <source>
        <strain evidence="18">ChiGjej2B2-12916</strain>
    </source>
</reference>
<keyword evidence="13 17" id="KW-1015">Disulfide bond</keyword>
<comment type="caution">
    <text evidence="18">The sequence shown here is derived from an EMBL/GenBank/DDBJ whole genome shotgun (WGS) entry which is preliminary data.</text>
</comment>
<dbReference type="EMBL" id="DVFO01000068">
    <property type="protein sequence ID" value="HIQ61290.1"/>
    <property type="molecule type" value="Genomic_DNA"/>
</dbReference>
<protein>
    <recommendedName>
        <fullName evidence="5 17">Epoxyqueuosine reductase QueH</fullName>
        <ecNumber evidence="4 17">1.17.99.6</ecNumber>
    </recommendedName>
    <alternativeName>
        <fullName evidence="15 17">Queuosine biosynthesis protein QueH</fullName>
    </alternativeName>
</protein>
<evidence type="ECO:0000256" key="2">
    <source>
        <dbReference type="ARBA" id="ARBA00004691"/>
    </source>
</evidence>
<evidence type="ECO:0000256" key="7">
    <source>
        <dbReference type="ARBA" id="ARBA00022694"/>
    </source>
</evidence>
<organism evidence="18 19">
    <name type="scientific">Candidatus Enterenecus faecium</name>
    <dbReference type="NCBI Taxonomy" id="2840780"/>
    <lineage>
        <taxon>Bacteria</taxon>
        <taxon>Bacillati</taxon>
        <taxon>Bacillota</taxon>
        <taxon>Clostridia</taxon>
        <taxon>Eubacteriales</taxon>
        <taxon>Candidatus Enterenecus</taxon>
    </lineage>
</organism>
<evidence type="ECO:0000313" key="18">
    <source>
        <dbReference type="EMBL" id="HIQ61290.1"/>
    </source>
</evidence>
<evidence type="ECO:0000256" key="11">
    <source>
        <dbReference type="ARBA" id="ARBA00023004"/>
    </source>
</evidence>
<dbReference type="GO" id="GO:0051539">
    <property type="term" value="F:4 iron, 4 sulfur cluster binding"/>
    <property type="evidence" value="ECO:0007669"/>
    <property type="project" value="UniProtKB-UniRule"/>
</dbReference>
<keyword evidence="6 17" id="KW-0004">4Fe-4S</keyword>
<dbReference type="AlphaFoldDB" id="A0A9D0YUT9"/>
<dbReference type="Proteomes" id="UP000886879">
    <property type="component" value="Unassembled WGS sequence"/>
</dbReference>
<dbReference type="GO" id="GO:0046872">
    <property type="term" value="F:metal ion binding"/>
    <property type="evidence" value="ECO:0007669"/>
    <property type="project" value="UniProtKB-KW"/>
</dbReference>
<evidence type="ECO:0000256" key="3">
    <source>
        <dbReference type="ARBA" id="ARBA00008207"/>
    </source>
</evidence>